<sequence length="55" mass="6208">VSTAQNMFSDDEIGSLQIKLRTAQDRSTLILTIHIGPGQKDKNNQMTRQHSLRDV</sequence>
<dbReference type="EMBL" id="UYJE01003273">
    <property type="protein sequence ID" value="VDI17884.1"/>
    <property type="molecule type" value="Genomic_DNA"/>
</dbReference>
<reference evidence="2" key="1">
    <citation type="submission" date="2018-11" db="EMBL/GenBank/DDBJ databases">
        <authorList>
            <person name="Alioto T."/>
            <person name="Alioto T."/>
        </authorList>
    </citation>
    <scope>NUCLEOTIDE SEQUENCE</scope>
</reference>
<dbReference type="AlphaFoldDB" id="A0A8B6DFQ0"/>
<evidence type="ECO:0000313" key="3">
    <source>
        <dbReference type="Proteomes" id="UP000596742"/>
    </source>
</evidence>
<comment type="caution">
    <text evidence="2">The sequence shown here is derived from an EMBL/GenBank/DDBJ whole genome shotgun (WGS) entry which is preliminary data.</text>
</comment>
<feature type="region of interest" description="Disordered" evidence="1">
    <location>
        <begin position="36"/>
        <end position="55"/>
    </location>
</feature>
<feature type="non-terminal residue" evidence="2">
    <location>
        <position position="1"/>
    </location>
</feature>
<keyword evidence="3" id="KW-1185">Reference proteome</keyword>
<dbReference type="Proteomes" id="UP000596742">
    <property type="component" value="Unassembled WGS sequence"/>
</dbReference>
<evidence type="ECO:0000313" key="2">
    <source>
        <dbReference type="EMBL" id="VDI17884.1"/>
    </source>
</evidence>
<accession>A0A8B6DFQ0</accession>
<evidence type="ECO:0000256" key="1">
    <source>
        <dbReference type="SAM" id="MobiDB-lite"/>
    </source>
</evidence>
<name>A0A8B6DFQ0_MYTGA</name>
<gene>
    <name evidence="2" type="ORF">MGAL_10B074379</name>
</gene>
<organism evidence="2 3">
    <name type="scientific">Mytilus galloprovincialis</name>
    <name type="common">Mediterranean mussel</name>
    <dbReference type="NCBI Taxonomy" id="29158"/>
    <lineage>
        <taxon>Eukaryota</taxon>
        <taxon>Metazoa</taxon>
        <taxon>Spiralia</taxon>
        <taxon>Lophotrochozoa</taxon>
        <taxon>Mollusca</taxon>
        <taxon>Bivalvia</taxon>
        <taxon>Autobranchia</taxon>
        <taxon>Pteriomorphia</taxon>
        <taxon>Mytilida</taxon>
        <taxon>Mytiloidea</taxon>
        <taxon>Mytilidae</taxon>
        <taxon>Mytilinae</taxon>
        <taxon>Mytilus</taxon>
    </lineage>
</organism>
<protein>
    <submittedName>
        <fullName evidence="2">Uncharacterized protein</fullName>
    </submittedName>
</protein>
<proteinExistence type="predicted"/>